<proteinExistence type="predicted"/>
<organism evidence="2 3">
    <name type="scientific">Agaricicola taiwanensis</name>
    <dbReference type="NCBI Taxonomy" id="591372"/>
    <lineage>
        <taxon>Bacteria</taxon>
        <taxon>Pseudomonadati</taxon>
        <taxon>Pseudomonadota</taxon>
        <taxon>Alphaproteobacteria</taxon>
        <taxon>Rhodobacterales</taxon>
        <taxon>Paracoccaceae</taxon>
        <taxon>Agaricicola</taxon>
    </lineage>
</organism>
<feature type="transmembrane region" description="Helical" evidence="1">
    <location>
        <begin position="20"/>
        <end position="40"/>
    </location>
</feature>
<evidence type="ECO:0000256" key="1">
    <source>
        <dbReference type="SAM" id="Phobius"/>
    </source>
</evidence>
<gene>
    <name evidence="2" type="ORF">GCM10007276_07850</name>
</gene>
<dbReference type="AlphaFoldDB" id="A0A8J2YD74"/>
<dbReference type="EMBL" id="BMCP01000001">
    <property type="protein sequence ID" value="GGE33014.1"/>
    <property type="molecule type" value="Genomic_DNA"/>
</dbReference>
<name>A0A8J2YD74_9RHOB</name>
<comment type="caution">
    <text evidence="2">The sequence shown here is derived from an EMBL/GenBank/DDBJ whole genome shotgun (WGS) entry which is preliminary data.</text>
</comment>
<reference evidence="2" key="1">
    <citation type="journal article" date="2014" name="Int. J. Syst. Evol. Microbiol.">
        <title>Complete genome sequence of Corynebacterium casei LMG S-19264T (=DSM 44701T), isolated from a smear-ripened cheese.</title>
        <authorList>
            <consortium name="US DOE Joint Genome Institute (JGI-PGF)"/>
            <person name="Walter F."/>
            <person name="Albersmeier A."/>
            <person name="Kalinowski J."/>
            <person name="Ruckert C."/>
        </authorList>
    </citation>
    <scope>NUCLEOTIDE SEQUENCE</scope>
    <source>
        <strain evidence="2">CCM 7684</strain>
    </source>
</reference>
<keyword evidence="1" id="KW-0812">Transmembrane</keyword>
<evidence type="ECO:0000313" key="2">
    <source>
        <dbReference type="EMBL" id="GGE33014.1"/>
    </source>
</evidence>
<dbReference type="RefSeq" id="WP_188408378.1">
    <property type="nucleotide sequence ID" value="NZ_BMCP01000001.1"/>
</dbReference>
<dbReference type="Proteomes" id="UP000602745">
    <property type="component" value="Unassembled WGS sequence"/>
</dbReference>
<evidence type="ECO:0000313" key="3">
    <source>
        <dbReference type="Proteomes" id="UP000602745"/>
    </source>
</evidence>
<reference evidence="2" key="2">
    <citation type="submission" date="2020-09" db="EMBL/GenBank/DDBJ databases">
        <authorList>
            <person name="Sun Q."/>
            <person name="Sedlacek I."/>
        </authorList>
    </citation>
    <scope>NUCLEOTIDE SEQUENCE</scope>
    <source>
        <strain evidence="2">CCM 7684</strain>
    </source>
</reference>
<keyword evidence="1" id="KW-1133">Transmembrane helix</keyword>
<keyword evidence="3" id="KW-1185">Reference proteome</keyword>
<keyword evidence="1" id="KW-0472">Membrane</keyword>
<sequence>MARHALARSPARERAATRALIFTFLIGLLMAAGFLSLIAFSTRMAADRPTFAVTVHPVA</sequence>
<protein>
    <submittedName>
        <fullName evidence="2">Uncharacterized protein</fullName>
    </submittedName>
</protein>
<accession>A0A8J2YD74</accession>